<feature type="transmembrane region" description="Helical" evidence="10">
    <location>
        <begin position="300"/>
        <end position="319"/>
    </location>
</feature>
<dbReference type="InterPro" id="IPR024041">
    <property type="entry name" value="NH4_transpt_AmtB-like_dom"/>
</dbReference>
<dbReference type="InterPro" id="IPR029020">
    <property type="entry name" value="Ammonium/urea_transptr"/>
</dbReference>
<organism evidence="14 15">
    <name type="scientific">Skermanella cutis</name>
    <dbReference type="NCBI Taxonomy" id="2775420"/>
    <lineage>
        <taxon>Bacteria</taxon>
        <taxon>Pseudomonadati</taxon>
        <taxon>Pseudomonadota</taxon>
        <taxon>Alphaproteobacteria</taxon>
        <taxon>Rhodospirillales</taxon>
        <taxon>Azospirillaceae</taxon>
        <taxon>Skermanella</taxon>
    </lineage>
</organism>
<feature type="domain" description="HAMP" evidence="13">
    <location>
        <begin position="457"/>
        <end position="489"/>
    </location>
</feature>
<evidence type="ECO:0000256" key="5">
    <source>
        <dbReference type="ARBA" id="ARBA00022989"/>
    </source>
</evidence>
<dbReference type="PROSITE" id="PS01219">
    <property type="entry name" value="AMMONIUM_TRANSP"/>
    <property type="match status" value="1"/>
</dbReference>
<evidence type="ECO:0000256" key="4">
    <source>
        <dbReference type="ARBA" id="ARBA00022692"/>
    </source>
</evidence>
<gene>
    <name evidence="14" type="primary">amt</name>
    <name evidence="14" type="ORF">IGS68_27370</name>
</gene>
<feature type="transmembrane region" description="Helical" evidence="10">
    <location>
        <begin position="266"/>
        <end position="288"/>
    </location>
</feature>
<evidence type="ECO:0000259" key="12">
    <source>
        <dbReference type="PROSITE" id="PS50111"/>
    </source>
</evidence>
<dbReference type="Proteomes" id="UP000595197">
    <property type="component" value="Chromosome"/>
</dbReference>
<evidence type="ECO:0000259" key="13">
    <source>
        <dbReference type="PROSITE" id="PS50885"/>
    </source>
</evidence>
<feature type="transmembrane region" description="Helical" evidence="10">
    <location>
        <begin position="84"/>
        <end position="105"/>
    </location>
</feature>
<evidence type="ECO:0000256" key="1">
    <source>
        <dbReference type="ARBA" id="ARBA00004141"/>
    </source>
</evidence>
<feature type="transmembrane region" description="Helical" evidence="10">
    <location>
        <begin position="154"/>
        <end position="175"/>
    </location>
</feature>
<dbReference type="PROSITE" id="PS50885">
    <property type="entry name" value="HAMP"/>
    <property type="match status" value="1"/>
</dbReference>
<protein>
    <submittedName>
        <fullName evidence="14">Ammonium transporter</fullName>
    </submittedName>
</protein>
<evidence type="ECO:0000313" key="14">
    <source>
        <dbReference type="EMBL" id="QQP89640.1"/>
    </source>
</evidence>
<dbReference type="Pfam" id="PF00909">
    <property type="entry name" value="Ammonium_transp"/>
    <property type="match status" value="1"/>
</dbReference>
<evidence type="ECO:0000256" key="3">
    <source>
        <dbReference type="ARBA" id="ARBA00022448"/>
    </source>
</evidence>
<keyword evidence="4 10" id="KW-0812">Transmembrane</keyword>
<evidence type="ECO:0000256" key="9">
    <source>
        <dbReference type="PROSITE-ProRule" id="PRU00284"/>
    </source>
</evidence>
<keyword evidence="7" id="KW-0924">Ammonia transport</keyword>
<dbReference type="SUPFAM" id="SSF58104">
    <property type="entry name" value="Methyl-accepting chemotaxis protein (MCP) signaling domain"/>
    <property type="match status" value="1"/>
</dbReference>
<dbReference type="PANTHER" id="PTHR11730:SF6">
    <property type="entry name" value="AMMONIUM TRANSPORTER"/>
    <property type="match status" value="1"/>
</dbReference>
<feature type="chain" id="PRO_5047427306" evidence="11">
    <location>
        <begin position="19"/>
        <end position="828"/>
    </location>
</feature>
<feature type="transmembrane region" description="Helical" evidence="10">
    <location>
        <begin position="237"/>
        <end position="254"/>
    </location>
</feature>
<comment type="similarity">
    <text evidence="2">Belongs to the ammonia transporter channel (TC 1.A.11.2) family.</text>
</comment>
<dbReference type="InterPro" id="IPR003660">
    <property type="entry name" value="HAMP_dom"/>
</dbReference>
<evidence type="ECO:0000256" key="2">
    <source>
        <dbReference type="ARBA" id="ARBA00005887"/>
    </source>
</evidence>
<proteinExistence type="inferred from homology"/>
<sequence length="828" mass="85029">MMLAVLSSSVLQAGPALAQAADTAGDLAARLAAVETFQTNLNYVWVMAAAALVMLMQVGFLLLEAGLVRSKNSVNVAQKNLVDFVLAVGIFGMVGFALMFGADQAGLIGWSTGMMLFNHSSDWDYAFFIFQLVFCGTAATIVSGAVAERMRFGSYLWATVFVSAVIYPVFGHWAWGNLLDTGNHAFLGSQGFIDFAGSTVVHSIGGWVALAAVIVMGPRIGRFDRHGRPVKIHGHSPVLATSGALILWVGWIGFNGGSTLAGTPQFAHIVFNTIVSGAMGGLSGMFAGRLVDHNWRVDRVINGVLGGLVGITAGCDAVTSGGAVFIGLSSGLVVLVAGELLERVFKLDDAVGAVPVHGVCGAWGTLMTAFFAASDKLPAGDALSQFLIQAQGVAVAFAWGFGVSYLFFRLLNSNLAGGMRVSREEELLGLNEAEHGATLGTGQLLNNMLALSRGGADLKVRLEEGSGDEASELAYAYNRLIDNIEAIVGGVADGARDLSRAADGLMALSSDLAAQAHDATAKAASVSRSTGTMAEDMVRITDAVGGVRANADSIDRSAASMSAHIEAAAADTRRVTERIFSIETGMAAARQVVERAMDQAGRASSTVDQLSVAAGAIGDVLRLIREIAGQTNLLALNATIEAARAGEAGKGFAVVAQEVKNLAGQTARAVEDIEGKVGAIQGEAGEAVSVIRTITEVVGTLDEAVRSVSAALAEQADAAQHIAESMANASGESSNVAGSIGEVAEAARGALAIAETAASDSSRVTAEVQAMRGAAEATNVRADQLAATAAAIGGIAQRLRELVGTLVAEPGSVARPALAPPAMAQAAE</sequence>
<feature type="domain" description="Methyl-accepting transducer" evidence="12">
    <location>
        <begin position="501"/>
        <end position="765"/>
    </location>
</feature>
<evidence type="ECO:0000256" key="7">
    <source>
        <dbReference type="ARBA" id="ARBA00023177"/>
    </source>
</evidence>
<keyword evidence="3" id="KW-0813">Transport</keyword>
<feature type="transmembrane region" description="Helical" evidence="10">
    <location>
        <begin position="44"/>
        <end position="63"/>
    </location>
</feature>
<dbReference type="PROSITE" id="PS50111">
    <property type="entry name" value="CHEMOTAXIS_TRANSDUC_2"/>
    <property type="match status" value="1"/>
</dbReference>
<dbReference type="Gene3D" id="1.10.3430.10">
    <property type="entry name" value="Ammonium transporter AmtB like domains"/>
    <property type="match status" value="1"/>
</dbReference>
<keyword evidence="9" id="KW-0807">Transducer</keyword>
<reference evidence="14" key="1">
    <citation type="submission" date="2021-02" db="EMBL/GenBank/DDBJ databases">
        <title>Skermanella TT6 skin isolate.</title>
        <authorList>
            <person name="Lee K."/>
            <person name="Ganzorig M."/>
        </authorList>
    </citation>
    <scope>NUCLEOTIDE SEQUENCE</scope>
    <source>
        <strain evidence="14">TT6</strain>
    </source>
</reference>
<evidence type="ECO:0000256" key="10">
    <source>
        <dbReference type="SAM" id="Phobius"/>
    </source>
</evidence>
<feature type="transmembrane region" description="Helical" evidence="10">
    <location>
        <begin position="353"/>
        <end position="374"/>
    </location>
</feature>
<evidence type="ECO:0000256" key="8">
    <source>
        <dbReference type="ARBA" id="ARBA00029447"/>
    </source>
</evidence>
<feature type="signal peptide" evidence="11">
    <location>
        <begin position="1"/>
        <end position="18"/>
    </location>
</feature>
<feature type="transmembrane region" description="Helical" evidence="10">
    <location>
        <begin position="195"/>
        <end position="216"/>
    </location>
</feature>
<keyword evidence="15" id="KW-1185">Reference proteome</keyword>
<dbReference type="Pfam" id="PF00015">
    <property type="entry name" value="MCPsignal"/>
    <property type="match status" value="1"/>
</dbReference>
<accession>A0ABX7B7R0</accession>
<dbReference type="InterPro" id="IPR018047">
    <property type="entry name" value="Ammonium_transpt_CS"/>
</dbReference>
<feature type="transmembrane region" description="Helical" evidence="10">
    <location>
        <begin position="125"/>
        <end position="147"/>
    </location>
</feature>
<comment type="subcellular location">
    <subcellularLocation>
        <location evidence="1">Membrane</location>
        <topology evidence="1">Multi-pass membrane protein</topology>
    </subcellularLocation>
</comment>
<dbReference type="SUPFAM" id="SSF111352">
    <property type="entry name" value="Ammonium transporter"/>
    <property type="match status" value="1"/>
</dbReference>
<feature type="transmembrane region" description="Helical" evidence="10">
    <location>
        <begin position="386"/>
        <end position="408"/>
    </location>
</feature>
<dbReference type="InterPro" id="IPR001905">
    <property type="entry name" value="Ammonium_transpt"/>
</dbReference>
<evidence type="ECO:0000256" key="11">
    <source>
        <dbReference type="SAM" id="SignalP"/>
    </source>
</evidence>
<dbReference type="InterPro" id="IPR004089">
    <property type="entry name" value="MCPsignal_dom"/>
</dbReference>
<comment type="similarity">
    <text evidence="8">Belongs to the methyl-accepting chemotaxis (MCP) protein family.</text>
</comment>
<evidence type="ECO:0000313" key="15">
    <source>
        <dbReference type="Proteomes" id="UP000595197"/>
    </source>
</evidence>
<dbReference type="EMBL" id="CP067420">
    <property type="protein sequence ID" value="QQP89640.1"/>
    <property type="molecule type" value="Genomic_DNA"/>
</dbReference>
<dbReference type="Gene3D" id="1.10.287.950">
    <property type="entry name" value="Methyl-accepting chemotaxis protein"/>
    <property type="match status" value="1"/>
</dbReference>
<dbReference type="PANTHER" id="PTHR11730">
    <property type="entry name" value="AMMONIUM TRANSPORTER"/>
    <property type="match status" value="1"/>
</dbReference>
<keyword evidence="5 10" id="KW-1133">Transmembrane helix</keyword>
<keyword evidence="11" id="KW-0732">Signal</keyword>
<evidence type="ECO:0000256" key="6">
    <source>
        <dbReference type="ARBA" id="ARBA00023136"/>
    </source>
</evidence>
<dbReference type="SMART" id="SM00283">
    <property type="entry name" value="MA"/>
    <property type="match status" value="1"/>
</dbReference>
<keyword evidence="6 10" id="KW-0472">Membrane</keyword>
<dbReference type="NCBIfam" id="TIGR00836">
    <property type="entry name" value="amt"/>
    <property type="match status" value="1"/>
</dbReference>
<name>A0ABX7B7R0_9PROT</name>